<dbReference type="Pfam" id="PF01381">
    <property type="entry name" value="HTH_3"/>
    <property type="match status" value="1"/>
</dbReference>
<organism evidence="3 4">
    <name type="scientific">Geodia barretti</name>
    <name type="common">Barrett's horny sponge</name>
    <dbReference type="NCBI Taxonomy" id="519541"/>
    <lineage>
        <taxon>Eukaryota</taxon>
        <taxon>Metazoa</taxon>
        <taxon>Porifera</taxon>
        <taxon>Demospongiae</taxon>
        <taxon>Heteroscleromorpha</taxon>
        <taxon>Tetractinellida</taxon>
        <taxon>Astrophorina</taxon>
        <taxon>Geodiidae</taxon>
        <taxon>Geodia</taxon>
    </lineage>
</organism>
<gene>
    <name evidence="3" type="ORF">GBAR_LOCUS5390</name>
</gene>
<dbReference type="PANTHER" id="PTHR36924:SF1">
    <property type="entry name" value="ANTITOXIN HIGA-1"/>
    <property type="match status" value="1"/>
</dbReference>
<dbReference type="SMART" id="SM00530">
    <property type="entry name" value="HTH_XRE"/>
    <property type="match status" value="1"/>
</dbReference>
<reference evidence="3" key="1">
    <citation type="submission" date="2023-03" db="EMBL/GenBank/DDBJ databases">
        <authorList>
            <person name="Steffen K."/>
            <person name="Cardenas P."/>
        </authorList>
    </citation>
    <scope>NUCLEOTIDE SEQUENCE</scope>
</reference>
<dbReference type="Gene3D" id="1.10.260.40">
    <property type="entry name" value="lambda repressor-like DNA-binding domains"/>
    <property type="match status" value="1"/>
</dbReference>
<feature type="domain" description="HTH cro/C1-type" evidence="2">
    <location>
        <begin position="21"/>
        <end position="68"/>
    </location>
</feature>
<dbReference type="SUPFAM" id="SSF47413">
    <property type="entry name" value="lambda repressor-like DNA-binding domains"/>
    <property type="match status" value="1"/>
</dbReference>
<dbReference type="InterPro" id="IPR010982">
    <property type="entry name" value="Lambda_DNA-bd_dom_sf"/>
</dbReference>
<name>A0AA35RAT5_GEOBA</name>
<dbReference type="Proteomes" id="UP001174909">
    <property type="component" value="Unassembled WGS sequence"/>
</dbReference>
<dbReference type="CDD" id="cd00093">
    <property type="entry name" value="HTH_XRE"/>
    <property type="match status" value="1"/>
</dbReference>
<dbReference type="AlphaFoldDB" id="A0AA35RAT5"/>
<protein>
    <submittedName>
        <fullName evidence="3">Virulence-associated protein A</fullName>
    </submittedName>
</protein>
<comment type="caution">
    <text evidence="3">The sequence shown here is derived from an EMBL/GenBank/DDBJ whole genome shotgun (WGS) entry which is preliminary data.</text>
</comment>
<dbReference type="NCBIfam" id="TIGR02607">
    <property type="entry name" value="antidote_HigA"/>
    <property type="match status" value="1"/>
</dbReference>
<evidence type="ECO:0000313" key="3">
    <source>
        <dbReference type="EMBL" id="CAI8007804.1"/>
    </source>
</evidence>
<keyword evidence="4" id="KW-1185">Reference proteome</keyword>
<evidence type="ECO:0000259" key="2">
    <source>
        <dbReference type="PROSITE" id="PS50943"/>
    </source>
</evidence>
<dbReference type="InterPro" id="IPR013430">
    <property type="entry name" value="Toxin_antidote_HigA"/>
</dbReference>
<keyword evidence="1" id="KW-0238">DNA-binding</keyword>
<accession>A0AA35RAT5</accession>
<evidence type="ECO:0000256" key="1">
    <source>
        <dbReference type="ARBA" id="ARBA00023125"/>
    </source>
</evidence>
<dbReference type="EMBL" id="CASHTH010000800">
    <property type="protein sequence ID" value="CAI8007804.1"/>
    <property type="molecule type" value="Genomic_DNA"/>
</dbReference>
<dbReference type="GO" id="GO:0003677">
    <property type="term" value="F:DNA binding"/>
    <property type="evidence" value="ECO:0007669"/>
    <property type="project" value="UniProtKB-KW"/>
</dbReference>
<dbReference type="PANTHER" id="PTHR36924">
    <property type="entry name" value="ANTITOXIN HIGA-1"/>
    <property type="match status" value="1"/>
</dbReference>
<sequence>MPMHNPPHPGEIVKYECLEPLGLTVTRAAQGLGISRQALSELINERSGISVDMAIRLSQAFGSSPETWLRMQMAYDLWQAREHAAQIKVEKFAASTP</sequence>
<evidence type="ECO:0000313" key="4">
    <source>
        <dbReference type="Proteomes" id="UP001174909"/>
    </source>
</evidence>
<dbReference type="PROSITE" id="PS50943">
    <property type="entry name" value="HTH_CROC1"/>
    <property type="match status" value="1"/>
</dbReference>
<proteinExistence type="predicted"/>
<dbReference type="InterPro" id="IPR001387">
    <property type="entry name" value="Cro/C1-type_HTH"/>
</dbReference>